<keyword evidence="6 12" id="KW-0313">Glucose metabolism</keyword>
<evidence type="ECO:0000259" key="15">
    <source>
        <dbReference type="Pfam" id="PF02781"/>
    </source>
</evidence>
<protein>
    <recommendedName>
        <fullName evidence="12">Glucose-6-phosphate 1-dehydrogenase</fullName>
        <ecNumber evidence="12">1.1.1.49</ecNumber>
    </recommendedName>
</protein>
<dbReference type="GO" id="GO:0006006">
    <property type="term" value="P:glucose metabolic process"/>
    <property type="evidence" value="ECO:0007669"/>
    <property type="project" value="UniProtKB-KW"/>
</dbReference>
<keyword evidence="9 12" id="KW-0560">Oxidoreductase</keyword>
<dbReference type="GO" id="GO:0046872">
    <property type="term" value="F:metal ion binding"/>
    <property type="evidence" value="ECO:0007669"/>
    <property type="project" value="UniProtKB-KW"/>
</dbReference>
<comment type="caution">
    <text evidence="17">The sequence shown here is derived from an EMBL/GenBank/DDBJ whole genome shotgun (WGS) entry which is preliminary data.</text>
</comment>
<evidence type="ECO:0000256" key="5">
    <source>
        <dbReference type="ARBA" id="ARBA00022490"/>
    </source>
</evidence>
<comment type="function">
    <text evidence="12">Catalyzes the rate-limiting step of the oxidative pentose-phosphate pathway, which represents a route for the dissimilation of carbohydrates besides glycolysis.</text>
</comment>
<dbReference type="HAMAP" id="MF_00966">
    <property type="entry name" value="G6PD"/>
    <property type="match status" value="1"/>
</dbReference>
<feature type="compositionally biased region" description="Acidic residues" evidence="13">
    <location>
        <begin position="329"/>
        <end position="340"/>
    </location>
</feature>
<dbReference type="Gene3D" id="3.30.360.10">
    <property type="entry name" value="Dihydrodipicolinate Reductase, domain 2"/>
    <property type="match status" value="1"/>
</dbReference>
<dbReference type="PROSITE" id="PS00069">
    <property type="entry name" value="G6P_DEHYDROGENASE"/>
    <property type="match status" value="1"/>
</dbReference>
<comment type="pathway">
    <text evidence="3 12">Carbohydrate degradation; pentose phosphate pathway; D-ribulose 5-phosphate from D-glucose 6-phosphate (oxidative stage): step 1/3.</text>
</comment>
<dbReference type="PANTHER" id="PTHR23429:SF0">
    <property type="entry name" value="GLUCOSE-6-PHOSPHATE 1-DEHYDROGENASE"/>
    <property type="match status" value="1"/>
</dbReference>
<dbReference type="FunFam" id="3.30.360.10:FF:000013">
    <property type="entry name" value="Glucose-6-phosphate 1-dehydrogenase"/>
    <property type="match status" value="1"/>
</dbReference>
<evidence type="ECO:0000256" key="10">
    <source>
        <dbReference type="ARBA" id="ARBA00023277"/>
    </source>
</evidence>
<proteinExistence type="inferred from homology"/>
<sequence>MADIDALILILARRNARRKSPRIQTKKRFRLHQNVQQLPDELLIERCRFDRDSINYLRGLLSDKLVNPYAHNHPLSVEAKICAALAYYTSNSFQTAVGNFVGVSQSTISHAVTHVTDALVELGEQFVNFPPPESHEREKRQFRDIAGFPDVLGVVGCTHIAIRAPPGDPHTFLNHKSFHSLKVQITADVNSTITSVVARFPGSSRDAFVWRRSPMAARCAAGCLGTGHLLGGPGYPLRPWLLTPVRRPASRAEELYNQALRKTLRRVAVTCRLLKKRFRCLDGARVLNCFPEKCGRIIIACCVLHNIAVGRNVPLPPEEGAAAQGPNREEEEEGEEEEEERNCRNRRTTAEVTPSPPEKMAAIPLSRSEVFGQLRKELHDDVEFHQSDVHIFIIMGASGDLAKKKIYPTLWWLFRDGLLPEETYFVGFARSSLTVEAIRAACLPHMKGVYGEAERLSVFFSRNSVYHSVTKNIRHQCISTKGWNRVIVEKPFGRDLQSSEELSAHLSSLFSEDQIYRIDHYLGKEMVQNLMVLRFGNRIFGPIWNRDSVACVVFTFKEPFGTQGRGGYFDDFGIIRDVMQNHLLQILSLVAMEKPATTSSDDVRDEKVKVLKCIAPVTLNDMVLGQYVGDPAGEGDAKLGYLDDPTVPKGSNTPTFATAVLYVHNERWDGVPFILRCGKALNERKAEVRLQFTDVPGDIFGGQCQRNELVVRVQPNEAVYAKMMSKKPGVYFSPEETELDLTYGSRYRDVKLPDAYERLILDVFCGSQMHFVRSDELKEAWRIFTPILHQIDRERTPPIPYTYGSRGPSEADELVKKVGFRYEGTYKWVNPHK</sequence>
<feature type="domain" description="Glucose-6-phosphate dehydrogenase NAD-binding" evidence="14">
    <location>
        <begin position="462"/>
        <end position="529"/>
    </location>
</feature>
<dbReference type="EC" id="1.1.1.49" evidence="12"/>
<evidence type="ECO:0000256" key="13">
    <source>
        <dbReference type="SAM" id="MobiDB-lite"/>
    </source>
</evidence>
<comment type="cofactor">
    <cofactor evidence="1">
        <name>a divalent metal cation</name>
        <dbReference type="ChEBI" id="CHEBI:60240"/>
    </cofactor>
</comment>
<name>A0A9D3LY00_ANGAN</name>
<dbReference type="Pfam" id="PF13359">
    <property type="entry name" value="DDE_Tnp_4"/>
    <property type="match status" value="1"/>
</dbReference>
<dbReference type="PRINTS" id="PR00079">
    <property type="entry name" value="G6PDHDRGNASE"/>
</dbReference>
<gene>
    <name evidence="17" type="ORF">ANANG_G00221650</name>
</gene>
<dbReference type="AlphaFoldDB" id="A0A9D3LY00"/>
<dbReference type="GO" id="GO:0009051">
    <property type="term" value="P:pentose-phosphate shunt, oxidative branch"/>
    <property type="evidence" value="ECO:0007669"/>
    <property type="project" value="TreeGrafter"/>
</dbReference>
<evidence type="ECO:0000256" key="7">
    <source>
        <dbReference type="ARBA" id="ARBA00022723"/>
    </source>
</evidence>
<dbReference type="InterPro" id="IPR001282">
    <property type="entry name" value="G6P_DH"/>
</dbReference>
<dbReference type="InterPro" id="IPR022675">
    <property type="entry name" value="G6P_DH_C"/>
</dbReference>
<dbReference type="Pfam" id="PF02781">
    <property type="entry name" value="G6PD_C"/>
    <property type="match status" value="1"/>
</dbReference>
<feature type="domain" description="Glucose-6-phosphate dehydrogenase NAD-binding" evidence="14">
    <location>
        <begin position="393"/>
        <end position="448"/>
    </location>
</feature>
<dbReference type="SUPFAM" id="SSF55347">
    <property type="entry name" value="Glyceraldehyde-3-phosphate dehydrogenase-like, C-terminal domain"/>
    <property type="match status" value="1"/>
</dbReference>
<evidence type="ECO:0000256" key="2">
    <source>
        <dbReference type="ARBA" id="ARBA00004496"/>
    </source>
</evidence>
<accession>A0A9D3LY00</accession>
<dbReference type="Gene3D" id="3.40.50.720">
    <property type="entry name" value="NAD(P)-binding Rossmann-like Domain"/>
    <property type="match status" value="2"/>
</dbReference>
<evidence type="ECO:0000256" key="12">
    <source>
        <dbReference type="RuleBase" id="RU362120"/>
    </source>
</evidence>
<dbReference type="SUPFAM" id="SSF51735">
    <property type="entry name" value="NAD(P)-binding Rossmann-fold domains"/>
    <property type="match status" value="1"/>
</dbReference>
<evidence type="ECO:0000313" key="17">
    <source>
        <dbReference type="EMBL" id="KAG5838237.1"/>
    </source>
</evidence>
<evidence type="ECO:0000256" key="6">
    <source>
        <dbReference type="ARBA" id="ARBA00022526"/>
    </source>
</evidence>
<dbReference type="InterPro" id="IPR027806">
    <property type="entry name" value="HARBI1_dom"/>
</dbReference>
<evidence type="ECO:0000256" key="3">
    <source>
        <dbReference type="ARBA" id="ARBA00004937"/>
    </source>
</evidence>
<feature type="region of interest" description="Disordered" evidence="13">
    <location>
        <begin position="317"/>
        <end position="359"/>
    </location>
</feature>
<evidence type="ECO:0000256" key="11">
    <source>
        <dbReference type="ARBA" id="ARBA00047696"/>
    </source>
</evidence>
<dbReference type="GO" id="GO:0050661">
    <property type="term" value="F:NADP binding"/>
    <property type="evidence" value="ECO:0007669"/>
    <property type="project" value="InterPro"/>
</dbReference>
<dbReference type="InterPro" id="IPR036291">
    <property type="entry name" value="NAD(P)-bd_dom_sf"/>
</dbReference>
<dbReference type="InterPro" id="IPR022674">
    <property type="entry name" value="G6P_DH_NAD-bd"/>
</dbReference>
<evidence type="ECO:0000313" key="18">
    <source>
        <dbReference type="Proteomes" id="UP001044222"/>
    </source>
</evidence>
<feature type="domain" description="DDE Tnp4" evidence="16">
    <location>
        <begin position="155"/>
        <end position="306"/>
    </location>
</feature>
<comment type="catalytic activity">
    <reaction evidence="11">
        <text>D-glucose 6-phosphate + NADP(+) = 6-phospho-D-glucono-1,5-lactone + NADPH + H(+)</text>
        <dbReference type="Rhea" id="RHEA:15841"/>
        <dbReference type="ChEBI" id="CHEBI:15378"/>
        <dbReference type="ChEBI" id="CHEBI:57783"/>
        <dbReference type="ChEBI" id="CHEBI:57955"/>
        <dbReference type="ChEBI" id="CHEBI:58349"/>
        <dbReference type="ChEBI" id="CHEBI:61548"/>
        <dbReference type="EC" id="1.1.1.49"/>
    </reaction>
    <physiologicalReaction direction="left-to-right" evidence="11">
        <dbReference type="Rhea" id="RHEA:15842"/>
    </physiologicalReaction>
</comment>
<dbReference type="GO" id="GO:0005829">
    <property type="term" value="C:cytosol"/>
    <property type="evidence" value="ECO:0007669"/>
    <property type="project" value="TreeGrafter"/>
</dbReference>
<organism evidence="17 18">
    <name type="scientific">Anguilla anguilla</name>
    <name type="common">European freshwater eel</name>
    <name type="synonym">Muraena anguilla</name>
    <dbReference type="NCBI Taxonomy" id="7936"/>
    <lineage>
        <taxon>Eukaryota</taxon>
        <taxon>Metazoa</taxon>
        <taxon>Chordata</taxon>
        <taxon>Craniata</taxon>
        <taxon>Vertebrata</taxon>
        <taxon>Euteleostomi</taxon>
        <taxon>Actinopterygii</taxon>
        <taxon>Neopterygii</taxon>
        <taxon>Teleostei</taxon>
        <taxon>Anguilliformes</taxon>
        <taxon>Anguillidae</taxon>
        <taxon>Anguilla</taxon>
    </lineage>
</organism>
<evidence type="ECO:0000259" key="16">
    <source>
        <dbReference type="Pfam" id="PF13359"/>
    </source>
</evidence>
<dbReference type="PANTHER" id="PTHR23429">
    <property type="entry name" value="GLUCOSE-6-PHOSPHATE 1-DEHYDROGENASE G6PD"/>
    <property type="match status" value="1"/>
</dbReference>
<evidence type="ECO:0000256" key="8">
    <source>
        <dbReference type="ARBA" id="ARBA00022857"/>
    </source>
</evidence>
<feature type="domain" description="Glucose-6-phosphate dehydrogenase C-terminal" evidence="15">
    <location>
        <begin position="531"/>
        <end position="822"/>
    </location>
</feature>
<keyword evidence="8 12" id="KW-0521">NADP</keyword>
<evidence type="ECO:0000256" key="1">
    <source>
        <dbReference type="ARBA" id="ARBA00001968"/>
    </source>
</evidence>
<keyword evidence="7" id="KW-0479">Metal-binding</keyword>
<reference evidence="17" key="1">
    <citation type="submission" date="2021-01" db="EMBL/GenBank/DDBJ databases">
        <title>A chromosome-scale assembly of European eel, Anguilla anguilla.</title>
        <authorList>
            <person name="Henkel C."/>
            <person name="Jong-Raadsen S.A."/>
            <person name="Dufour S."/>
            <person name="Weltzien F.-A."/>
            <person name="Palstra A.P."/>
            <person name="Pelster B."/>
            <person name="Spaink H.P."/>
            <person name="Van Den Thillart G.E."/>
            <person name="Jansen H."/>
            <person name="Zahm M."/>
            <person name="Klopp C."/>
            <person name="Cedric C."/>
            <person name="Louis A."/>
            <person name="Berthelot C."/>
            <person name="Parey E."/>
            <person name="Roest Crollius H."/>
            <person name="Montfort J."/>
            <person name="Robinson-Rechavi M."/>
            <person name="Bucao C."/>
            <person name="Bouchez O."/>
            <person name="Gislard M."/>
            <person name="Lluch J."/>
            <person name="Milhes M."/>
            <person name="Lampietro C."/>
            <person name="Lopez Roques C."/>
            <person name="Donnadieu C."/>
            <person name="Braasch I."/>
            <person name="Desvignes T."/>
            <person name="Postlethwait J."/>
            <person name="Bobe J."/>
            <person name="Guiguen Y."/>
            <person name="Dirks R."/>
        </authorList>
    </citation>
    <scope>NUCLEOTIDE SEQUENCE</scope>
    <source>
        <strain evidence="17">Tag_6206</strain>
        <tissue evidence="17">Liver</tissue>
    </source>
</reference>
<dbReference type="InterPro" id="IPR019796">
    <property type="entry name" value="G6P_DH_AS"/>
</dbReference>
<evidence type="ECO:0000256" key="4">
    <source>
        <dbReference type="ARBA" id="ARBA00009975"/>
    </source>
</evidence>
<dbReference type="EMBL" id="JAFIRN010000012">
    <property type="protein sequence ID" value="KAG5838237.1"/>
    <property type="molecule type" value="Genomic_DNA"/>
</dbReference>
<keyword evidence="10 12" id="KW-0119">Carbohydrate metabolism</keyword>
<dbReference type="NCBIfam" id="TIGR00871">
    <property type="entry name" value="zwf"/>
    <property type="match status" value="1"/>
</dbReference>
<keyword evidence="5" id="KW-0963">Cytoplasm</keyword>
<keyword evidence="18" id="KW-1185">Reference proteome</keyword>
<comment type="subcellular location">
    <subcellularLocation>
        <location evidence="2">Cytoplasm</location>
    </subcellularLocation>
</comment>
<evidence type="ECO:0000259" key="14">
    <source>
        <dbReference type="Pfam" id="PF00479"/>
    </source>
</evidence>
<comment type="similarity">
    <text evidence="4 12">Belongs to the glucose-6-phosphate dehydrogenase family.</text>
</comment>
<dbReference type="GO" id="GO:0004345">
    <property type="term" value="F:glucose-6-phosphate dehydrogenase activity"/>
    <property type="evidence" value="ECO:0007669"/>
    <property type="project" value="UniProtKB-EC"/>
</dbReference>
<dbReference type="Proteomes" id="UP001044222">
    <property type="component" value="Chromosome 12"/>
</dbReference>
<dbReference type="Pfam" id="PF00479">
    <property type="entry name" value="G6PD_N"/>
    <property type="match status" value="2"/>
</dbReference>
<evidence type="ECO:0000256" key="9">
    <source>
        <dbReference type="ARBA" id="ARBA00023002"/>
    </source>
</evidence>